<reference evidence="11 12" key="1">
    <citation type="journal article" date="2016" name="Sci. Rep.">
        <title>Metabolic traits of an uncultured archaeal lineage -MSBL1- from brine pools of the Red Sea.</title>
        <authorList>
            <person name="Mwirichia R."/>
            <person name="Alam I."/>
            <person name="Rashid M."/>
            <person name="Vinu M."/>
            <person name="Ba-Alawi W."/>
            <person name="Anthony Kamau A."/>
            <person name="Kamanda Ngugi D."/>
            <person name="Goker M."/>
            <person name="Klenk H.P."/>
            <person name="Bajic V."/>
            <person name="Stingl U."/>
        </authorList>
    </citation>
    <scope>NUCLEOTIDE SEQUENCE [LARGE SCALE GENOMIC DNA]</scope>
    <source>
        <strain evidence="11">SCGC-AAA259D14</strain>
    </source>
</reference>
<dbReference type="InterPro" id="IPR022803">
    <property type="entry name" value="Ribosomal_uL5_dom_sf"/>
</dbReference>
<dbReference type="InterPro" id="IPR031310">
    <property type="entry name" value="Ribosomal_uL5_N"/>
</dbReference>
<dbReference type="Proteomes" id="UP000070589">
    <property type="component" value="Unassembled WGS sequence"/>
</dbReference>
<dbReference type="SUPFAM" id="SSF55282">
    <property type="entry name" value="RL5-like"/>
    <property type="match status" value="1"/>
</dbReference>
<dbReference type="PANTHER" id="PTHR11994">
    <property type="entry name" value="60S RIBOSOMAL PROTEIN L11-RELATED"/>
    <property type="match status" value="1"/>
</dbReference>
<keyword evidence="12" id="KW-1185">Reference proteome</keyword>
<evidence type="ECO:0000259" key="9">
    <source>
        <dbReference type="Pfam" id="PF00281"/>
    </source>
</evidence>
<dbReference type="GO" id="GO:0006412">
    <property type="term" value="P:translation"/>
    <property type="evidence" value="ECO:0007669"/>
    <property type="project" value="UniProtKB-UniRule"/>
</dbReference>
<proteinExistence type="inferred from homology"/>
<keyword evidence="4 7" id="KW-0694">RNA-binding</keyword>
<keyword evidence="3 7" id="KW-0699">rRNA-binding</keyword>
<dbReference type="FunFam" id="3.30.1440.10:FF:000002">
    <property type="entry name" value="60S ribosomal protein L11"/>
    <property type="match status" value="1"/>
</dbReference>
<evidence type="ECO:0000259" key="10">
    <source>
        <dbReference type="Pfam" id="PF00673"/>
    </source>
</evidence>
<evidence type="ECO:0000256" key="1">
    <source>
        <dbReference type="ARBA" id="ARBA00008553"/>
    </source>
</evidence>
<dbReference type="Gene3D" id="3.30.1440.10">
    <property type="match status" value="1"/>
</dbReference>
<feature type="domain" description="Large ribosomal subunit protein uL5 C-terminal" evidence="10">
    <location>
        <begin position="59"/>
        <end position="136"/>
    </location>
</feature>
<dbReference type="InterPro" id="IPR002132">
    <property type="entry name" value="Ribosomal_uL5"/>
</dbReference>
<dbReference type="GO" id="GO:0019843">
    <property type="term" value="F:rRNA binding"/>
    <property type="evidence" value="ECO:0007669"/>
    <property type="project" value="UniProtKB-UniRule"/>
</dbReference>
<protein>
    <recommendedName>
        <fullName evidence="7">Large ribosomal subunit protein uL5</fullName>
    </recommendedName>
</protein>
<keyword evidence="2 7" id="KW-0820">tRNA-binding</keyword>
<evidence type="ECO:0000256" key="5">
    <source>
        <dbReference type="ARBA" id="ARBA00022980"/>
    </source>
</evidence>
<keyword evidence="6 7" id="KW-0687">Ribonucleoprotein</keyword>
<evidence type="ECO:0000313" key="12">
    <source>
        <dbReference type="Proteomes" id="UP000070589"/>
    </source>
</evidence>
<comment type="subunit">
    <text evidence="7">Part of the 50S ribosomal subunit; contacts the 5S rRNA and probably tRNA. Forms a bridge to the 30S subunit in the 70S ribosome.</text>
</comment>
<comment type="function">
    <text evidence="7">This is 1 of the proteins that bind and probably mediate the attachment of the 5S RNA into the large ribosomal subunit, where it forms part of the central protuberance. In the 70S ribosome it contacts protein S13 of the 30S subunit (bridge B1b), connecting the 2 subunits; this bridge is implicated in subunit movement. May contact the P site tRNA; the 5S rRNA and some of its associated proteins might help stabilize positioning of ribosome-bound tRNAs.</text>
</comment>
<dbReference type="AlphaFoldDB" id="A0A133U7I3"/>
<dbReference type="GO" id="GO:1990904">
    <property type="term" value="C:ribonucleoprotein complex"/>
    <property type="evidence" value="ECO:0007669"/>
    <property type="project" value="UniProtKB-KW"/>
</dbReference>
<feature type="domain" description="Large ribosomal subunit protein uL5 N-terminal" evidence="9">
    <location>
        <begin position="2"/>
        <end position="55"/>
    </location>
</feature>
<dbReference type="EMBL" id="LHXL01000013">
    <property type="protein sequence ID" value="KXA90106.1"/>
    <property type="molecule type" value="Genomic_DNA"/>
</dbReference>
<gene>
    <name evidence="7" type="primary">rpl5</name>
    <name evidence="11" type="ORF">AKJ62_01695</name>
</gene>
<evidence type="ECO:0000256" key="8">
    <source>
        <dbReference type="RuleBase" id="RU003930"/>
    </source>
</evidence>
<keyword evidence="5 7" id="KW-0689">Ribosomal protein</keyword>
<evidence type="ECO:0000256" key="4">
    <source>
        <dbReference type="ARBA" id="ARBA00022884"/>
    </source>
</evidence>
<dbReference type="PIRSF" id="PIRSF002161">
    <property type="entry name" value="Ribosomal_L5"/>
    <property type="match status" value="1"/>
</dbReference>
<dbReference type="InterPro" id="IPR022804">
    <property type="entry name" value="Ribosomal_uL5_arc"/>
</dbReference>
<comment type="caution">
    <text evidence="11">The sequence shown here is derived from an EMBL/GenBank/DDBJ whole genome shotgun (WGS) entry which is preliminary data.</text>
</comment>
<evidence type="ECO:0000256" key="3">
    <source>
        <dbReference type="ARBA" id="ARBA00022730"/>
    </source>
</evidence>
<dbReference type="Pfam" id="PF00673">
    <property type="entry name" value="Ribosomal_L5_C"/>
    <property type="match status" value="1"/>
</dbReference>
<dbReference type="GO" id="GO:0000049">
    <property type="term" value="F:tRNA binding"/>
    <property type="evidence" value="ECO:0007669"/>
    <property type="project" value="UniProtKB-UniRule"/>
</dbReference>
<dbReference type="GO" id="GO:0003735">
    <property type="term" value="F:structural constituent of ribosome"/>
    <property type="evidence" value="ECO:0007669"/>
    <property type="project" value="InterPro"/>
</dbReference>
<sequence length="168" mass="18930">MNVMREIKVGKVVINMGVGEGGRKLSNAEGVLKEITGQTPARTYAKQTNQTIGIREGTPVGCKVTLRKERAIANLEKLLKVKGMEIKESSFDENGNFSFGIKEHIEIPDLEYDPDIGIFGMDVNVSLERPGFRIKKRRRRPRPVPKSHRIDKEEAVEFVEQNLNVEVV</sequence>
<evidence type="ECO:0000256" key="7">
    <source>
        <dbReference type="HAMAP-Rule" id="MF_01333"/>
    </source>
</evidence>
<organism evidence="11 12">
    <name type="scientific">candidate division MSBL1 archaeon SCGC-AAA259D14</name>
    <dbReference type="NCBI Taxonomy" id="1698261"/>
    <lineage>
        <taxon>Archaea</taxon>
        <taxon>Methanobacteriati</taxon>
        <taxon>Methanobacteriota</taxon>
        <taxon>candidate division MSBL1</taxon>
    </lineage>
</organism>
<evidence type="ECO:0000313" key="11">
    <source>
        <dbReference type="EMBL" id="KXA90106.1"/>
    </source>
</evidence>
<dbReference type="NCBIfam" id="NF003258">
    <property type="entry name" value="PRK04219.1"/>
    <property type="match status" value="1"/>
</dbReference>
<evidence type="ECO:0000256" key="6">
    <source>
        <dbReference type="ARBA" id="ARBA00023274"/>
    </source>
</evidence>
<dbReference type="GO" id="GO:0005840">
    <property type="term" value="C:ribosome"/>
    <property type="evidence" value="ECO:0007669"/>
    <property type="project" value="UniProtKB-KW"/>
</dbReference>
<dbReference type="PROSITE" id="PS00358">
    <property type="entry name" value="RIBOSOMAL_L5"/>
    <property type="match status" value="1"/>
</dbReference>
<dbReference type="InterPro" id="IPR057266">
    <property type="entry name" value="Ribosomal_uL5_euk/arc-type"/>
</dbReference>
<accession>A0A133U7I3</accession>
<dbReference type="InterPro" id="IPR020929">
    <property type="entry name" value="Ribosomal_uL5_CS"/>
</dbReference>
<name>A0A133U7I3_9EURY</name>
<dbReference type="PATRIC" id="fig|1698261.3.peg.218"/>
<dbReference type="InterPro" id="IPR031309">
    <property type="entry name" value="Ribosomal_uL5_C"/>
</dbReference>
<comment type="similarity">
    <text evidence="1 7 8">Belongs to the universal ribosomal protein uL5 family.</text>
</comment>
<evidence type="ECO:0000256" key="2">
    <source>
        <dbReference type="ARBA" id="ARBA00022555"/>
    </source>
</evidence>
<dbReference type="Pfam" id="PF00281">
    <property type="entry name" value="Ribosomal_L5"/>
    <property type="match status" value="1"/>
</dbReference>
<dbReference type="HAMAP" id="MF_01333_A">
    <property type="entry name" value="Ribosomal_uL5_A"/>
    <property type="match status" value="1"/>
</dbReference>